<reference evidence="2" key="2">
    <citation type="submission" date="2014-03" db="EMBL/GenBank/DDBJ databases">
        <title>The Genome Annotation of Fusarium oxysporum PHW808.</title>
        <authorList>
            <consortium name="The Broad Institute Genomics Platform"/>
            <person name="Ma L.-J."/>
            <person name="Corby-Kistler H."/>
            <person name="Broz K."/>
            <person name="Gale L.R."/>
            <person name="Jonkers W."/>
            <person name="O'Donnell K."/>
            <person name="Ploetz R."/>
            <person name="Steinberg C."/>
            <person name="Schwartz D.C."/>
            <person name="VanEtten H."/>
            <person name="Zhou S."/>
            <person name="Young S.K."/>
            <person name="Zeng Q."/>
            <person name="Gargeya S."/>
            <person name="Fitzgerald M."/>
            <person name="Abouelleil A."/>
            <person name="Alvarado L."/>
            <person name="Chapman S.B."/>
            <person name="Gainer-Dewar J."/>
            <person name="Goldberg J."/>
            <person name="Griggs A."/>
            <person name="Gujja S."/>
            <person name="Hansen M."/>
            <person name="Howarth C."/>
            <person name="Imamovic A."/>
            <person name="Ireland A."/>
            <person name="Larimer J."/>
            <person name="McCowan C."/>
            <person name="Murphy C."/>
            <person name="Pearson M."/>
            <person name="Poon T.W."/>
            <person name="Priest M."/>
            <person name="Roberts A."/>
            <person name="Saif S."/>
            <person name="Shea T."/>
            <person name="Sykes S."/>
            <person name="Wortman J."/>
            <person name="Nusbaum C."/>
            <person name="Birren B."/>
        </authorList>
    </citation>
    <scope>NUCLEOTIDE SEQUENCE</scope>
    <source>
        <strain evidence="2">54008</strain>
    </source>
</reference>
<sequence length="32" mass="3535">MDLQRTRIMLGSGNQRTTLRATPSTQRSISTG</sequence>
<gene>
    <name evidence="2" type="ORF">FOPG_20120</name>
</gene>
<evidence type="ECO:0000313" key="2">
    <source>
        <dbReference type="EMBL" id="EXL63606.1"/>
    </source>
</evidence>
<feature type="region of interest" description="Disordered" evidence="1">
    <location>
        <begin position="1"/>
        <end position="32"/>
    </location>
</feature>
<organism evidence="2">
    <name type="scientific">Fusarium oxysporum f. sp. conglutinans race 2 54008</name>
    <dbReference type="NCBI Taxonomy" id="1089457"/>
    <lineage>
        <taxon>Eukaryota</taxon>
        <taxon>Fungi</taxon>
        <taxon>Dikarya</taxon>
        <taxon>Ascomycota</taxon>
        <taxon>Pezizomycotina</taxon>
        <taxon>Sordariomycetes</taxon>
        <taxon>Hypocreomycetidae</taxon>
        <taxon>Hypocreales</taxon>
        <taxon>Nectriaceae</taxon>
        <taxon>Fusarium</taxon>
        <taxon>Fusarium oxysporum species complex</taxon>
    </lineage>
</organism>
<dbReference type="Proteomes" id="UP000030676">
    <property type="component" value="Unassembled WGS sequence"/>
</dbReference>
<dbReference type="EMBL" id="KK035009">
    <property type="protein sequence ID" value="EXL63606.1"/>
    <property type="molecule type" value="Genomic_DNA"/>
</dbReference>
<dbReference type="HOGENOM" id="CLU_3392409_0_0_1"/>
<feature type="compositionally biased region" description="Polar residues" evidence="1">
    <location>
        <begin position="12"/>
        <end position="32"/>
    </location>
</feature>
<reference evidence="2" key="1">
    <citation type="submission" date="2011-11" db="EMBL/GenBank/DDBJ databases">
        <title>The Genome Sequence of Fusarium oxysporum PHW808.</title>
        <authorList>
            <consortium name="The Broad Institute Genome Sequencing Platform"/>
            <person name="Ma L.-J."/>
            <person name="Gale L.R."/>
            <person name="Schwartz D.C."/>
            <person name="Zhou S."/>
            <person name="Corby-Kistler H."/>
            <person name="Young S.K."/>
            <person name="Zeng Q."/>
            <person name="Gargeya S."/>
            <person name="Fitzgerald M."/>
            <person name="Haas B."/>
            <person name="Abouelleil A."/>
            <person name="Alvarado L."/>
            <person name="Arachchi H.M."/>
            <person name="Berlin A."/>
            <person name="Brown A."/>
            <person name="Chapman S.B."/>
            <person name="Chen Z."/>
            <person name="Dunbar C."/>
            <person name="Freedman E."/>
            <person name="Gearin G."/>
            <person name="Goldberg J."/>
            <person name="Griggs A."/>
            <person name="Gujja S."/>
            <person name="Heiman D."/>
            <person name="Howarth C."/>
            <person name="Larson L."/>
            <person name="Lui A."/>
            <person name="MacDonald P.J.P."/>
            <person name="Montmayeur A."/>
            <person name="Murphy C."/>
            <person name="Neiman D."/>
            <person name="Pearson M."/>
            <person name="Priest M."/>
            <person name="Roberts A."/>
            <person name="Saif S."/>
            <person name="Shea T."/>
            <person name="Shenoy N."/>
            <person name="Sisk P."/>
            <person name="Stolte C."/>
            <person name="Sykes S."/>
            <person name="Wortman J."/>
            <person name="Nusbaum C."/>
            <person name="Birren B."/>
        </authorList>
    </citation>
    <scope>NUCLEOTIDE SEQUENCE [LARGE SCALE GENOMIC DNA]</scope>
    <source>
        <strain evidence="2">54008</strain>
    </source>
</reference>
<accession>X0GUS7</accession>
<name>X0GUS7_FUSOX</name>
<proteinExistence type="predicted"/>
<evidence type="ECO:0000256" key="1">
    <source>
        <dbReference type="SAM" id="MobiDB-lite"/>
    </source>
</evidence>
<protein>
    <submittedName>
        <fullName evidence="2">Uncharacterized protein</fullName>
    </submittedName>
</protein>
<dbReference type="AlphaFoldDB" id="X0GUS7"/>